<dbReference type="Gene3D" id="3.30.160.60">
    <property type="entry name" value="Classic Zinc Finger"/>
    <property type="match status" value="1"/>
</dbReference>
<evidence type="ECO:0000256" key="1">
    <source>
        <dbReference type="PROSITE-ProRule" id="PRU00024"/>
    </source>
</evidence>
<dbReference type="SUPFAM" id="SSF57845">
    <property type="entry name" value="B-box zinc-binding domain"/>
    <property type="match status" value="1"/>
</dbReference>
<sequence>MATSKSRKSICDLHSNEEATVMCLKHHQLMCLDCVLEQKHKLHDCIIKGIEKLLPSEKYQYELILLRRGLVDKKLAVAQHTTQVGKKREDLKDEVEKHFQELVQKLQDIKKDSLKDLEEQAKILHDRDLFEMKQIEEIELHVKTNIEKLDDISHGTHDDELQELRRKEETLIPEICPSAVRGYFSPYVILDCNTKSLGKIEFFDIDSTVSSSDDYLRPKSYTEQTVSAVVAQSLQSNVVSDIVNTSGIHITSTTETPPVIGPKPKPRQKSKDLDRGSNEHAKLLPTDATQDMTDFPALPTVGKSDVRNMGIKEKNKLRTISKDLQDIPKPDFEKLKDKTVKLESGKKMSLPKAVSFTEVVITDLHNIILLDKTGNIIVMADFSGQVKCSKDVRGAQRLVCMQDGCFAIFNGKKIQMYGTSSDNFIPSKKKIEGLKNEIPYMTGFNYNCQTKQFAVSGLDKNAEMKVIFVKDSGEKDASVLLYKQTQPYDFNMIRTTYSFDANKLFCMNIEKKSMKCVACDTKILDWAQKCSDGDFCPREMTLRGNLLLVTSPSCIFIFSKNDGETKKKIPTETLLRDIHGICFIEEEQLAVVTSISKDRDASLTLGFVSI</sequence>
<comment type="caution">
    <text evidence="4">The sequence shown here is derived from an EMBL/GenBank/DDBJ whole genome shotgun (WGS) entry which is preliminary data.</text>
</comment>
<accession>A0A9D4MEA7</accession>
<dbReference type="InterPro" id="IPR000315">
    <property type="entry name" value="Znf_B-box"/>
</dbReference>
<reference evidence="4" key="1">
    <citation type="journal article" date="2019" name="bioRxiv">
        <title>The Genome of the Zebra Mussel, Dreissena polymorpha: A Resource for Invasive Species Research.</title>
        <authorList>
            <person name="McCartney M.A."/>
            <person name="Auch B."/>
            <person name="Kono T."/>
            <person name="Mallez S."/>
            <person name="Zhang Y."/>
            <person name="Obille A."/>
            <person name="Becker A."/>
            <person name="Abrahante J.E."/>
            <person name="Garbe J."/>
            <person name="Badalamenti J.P."/>
            <person name="Herman A."/>
            <person name="Mangelson H."/>
            <person name="Liachko I."/>
            <person name="Sullivan S."/>
            <person name="Sone E.D."/>
            <person name="Koren S."/>
            <person name="Silverstein K.A.T."/>
            <person name="Beckman K.B."/>
            <person name="Gohl D.M."/>
        </authorList>
    </citation>
    <scope>NUCLEOTIDE SEQUENCE</scope>
    <source>
        <strain evidence="4">Duluth1</strain>
        <tissue evidence="4">Whole animal</tissue>
    </source>
</reference>
<proteinExistence type="predicted"/>
<dbReference type="EMBL" id="JAIWYP010000002">
    <property type="protein sequence ID" value="KAH3873626.1"/>
    <property type="molecule type" value="Genomic_DNA"/>
</dbReference>
<keyword evidence="1" id="KW-0479">Metal-binding</keyword>
<dbReference type="GO" id="GO:0008270">
    <property type="term" value="F:zinc ion binding"/>
    <property type="evidence" value="ECO:0007669"/>
    <property type="project" value="UniProtKB-KW"/>
</dbReference>
<protein>
    <recommendedName>
        <fullName evidence="3">B box-type domain-containing protein</fullName>
    </recommendedName>
</protein>
<evidence type="ECO:0000256" key="2">
    <source>
        <dbReference type="SAM" id="MobiDB-lite"/>
    </source>
</evidence>
<reference evidence="4" key="2">
    <citation type="submission" date="2020-11" db="EMBL/GenBank/DDBJ databases">
        <authorList>
            <person name="McCartney M.A."/>
            <person name="Auch B."/>
            <person name="Kono T."/>
            <person name="Mallez S."/>
            <person name="Becker A."/>
            <person name="Gohl D.M."/>
            <person name="Silverstein K.A.T."/>
            <person name="Koren S."/>
            <person name="Bechman K.B."/>
            <person name="Herman A."/>
            <person name="Abrahante J.E."/>
            <person name="Garbe J."/>
        </authorList>
    </citation>
    <scope>NUCLEOTIDE SEQUENCE</scope>
    <source>
        <strain evidence="4">Duluth1</strain>
        <tissue evidence="4">Whole animal</tissue>
    </source>
</reference>
<evidence type="ECO:0000313" key="4">
    <source>
        <dbReference type="EMBL" id="KAH3873626.1"/>
    </source>
</evidence>
<organism evidence="4 5">
    <name type="scientific">Dreissena polymorpha</name>
    <name type="common">Zebra mussel</name>
    <name type="synonym">Mytilus polymorpha</name>
    <dbReference type="NCBI Taxonomy" id="45954"/>
    <lineage>
        <taxon>Eukaryota</taxon>
        <taxon>Metazoa</taxon>
        <taxon>Spiralia</taxon>
        <taxon>Lophotrochozoa</taxon>
        <taxon>Mollusca</taxon>
        <taxon>Bivalvia</taxon>
        <taxon>Autobranchia</taxon>
        <taxon>Heteroconchia</taxon>
        <taxon>Euheterodonta</taxon>
        <taxon>Imparidentia</taxon>
        <taxon>Neoheterodontei</taxon>
        <taxon>Myida</taxon>
        <taxon>Dreissenoidea</taxon>
        <taxon>Dreissenidae</taxon>
        <taxon>Dreissena</taxon>
    </lineage>
</organism>
<evidence type="ECO:0000313" key="5">
    <source>
        <dbReference type="Proteomes" id="UP000828390"/>
    </source>
</evidence>
<keyword evidence="5" id="KW-1185">Reference proteome</keyword>
<feature type="domain" description="B box-type" evidence="3">
    <location>
        <begin position="6"/>
        <end position="41"/>
    </location>
</feature>
<dbReference type="PROSITE" id="PS50119">
    <property type="entry name" value="ZF_BBOX"/>
    <property type="match status" value="1"/>
</dbReference>
<dbReference type="Proteomes" id="UP000828390">
    <property type="component" value="Unassembled WGS sequence"/>
</dbReference>
<name>A0A9D4MEA7_DREPO</name>
<dbReference type="OrthoDB" id="10615780at2759"/>
<feature type="region of interest" description="Disordered" evidence="2">
    <location>
        <begin position="250"/>
        <end position="277"/>
    </location>
</feature>
<dbReference type="CDD" id="cd19756">
    <property type="entry name" value="Bbox2"/>
    <property type="match status" value="1"/>
</dbReference>
<keyword evidence="1" id="KW-0862">Zinc</keyword>
<gene>
    <name evidence="4" type="ORF">DPMN_036863</name>
</gene>
<keyword evidence="1" id="KW-0863">Zinc-finger</keyword>
<evidence type="ECO:0000259" key="3">
    <source>
        <dbReference type="PROSITE" id="PS50119"/>
    </source>
</evidence>
<dbReference type="AlphaFoldDB" id="A0A9D4MEA7"/>